<feature type="compositionally biased region" description="Polar residues" evidence="1">
    <location>
        <begin position="1"/>
        <end position="10"/>
    </location>
</feature>
<dbReference type="Proteomes" id="UP000286415">
    <property type="component" value="Unassembled WGS sequence"/>
</dbReference>
<comment type="caution">
    <text evidence="2">The sequence shown here is derived from an EMBL/GenBank/DDBJ whole genome shotgun (WGS) entry which is preliminary data.</text>
</comment>
<protein>
    <submittedName>
        <fullName evidence="2">Uncharacterized protein</fullName>
    </submittedName>
</protein>
<proteinExistence type="predicted"/>
<sequence>MEWSTAAQKSNETKRNAKRHRKGCGFLLRPQTPEFIRSAGTVYPPKSASRNTSIIVAYLRRKADLREEVLLTCLISSIHRYTSTSVKFLALVY</sequence>
<accession>A0A3R7D704</accession>
<evidence type="ECO:0000313" key="3">
    <source>
        <dbReference type="Proteomes" id="UP000286415"/>
    </source>
</evidence>
<feature type="region of interest" description="Disordered" evidence="1">
    <location>
        <begin position="1"/>
        <end position="23"/>
    </location>
</feature>
<evidence type="ECO:0000313" key="2">
    <source>
        <dbReference type="EMBL" id="KAG5447694.1"/>
    </source>
</evidence>
<keyword evidence="3" id="KW-1185">Reference proteome</keyword>
<dbReference type="EMBL" id="NIRI02000042">
    <property type="protein sequence ID" value="KAG5447694.1"/>
    <property type="molecule type" value="Genomic_DNA"/>
</dbReference>
<gene>
    <name evidence="2" type="ORF">CSKR_106688</name>
</gene>
<organism evidence="2 3">
    <name type="scientific">Clonorchis sinensis</name>
    <name type="common">Chinese liver fluke</name>
    <dbReference type="NCBI Taxonomy" id="79923"/>
    <lineage>
        <taxon>Eukaryota</taxon>
        <taxon>Metazoa</taxon>
        <taxon>Spiralia</taxon>
        <taxon>Lophotrochozoa</taxon>
        <taxon>Platyhelminthes</taxon>
        <taxon>Trematoda</taxon>
        <taxon>Digenea</taxon>
        <taxon>Opisthorchiida</taxon>
        <taxon>Opisthorchiata</taxon>
        <taxon>Opisthorchiidae</taxon>
        <taxon>Clonorchis</taxon>
    </lineage>
</organism>
<name>A0A3R7D704_CLOSI</name>
<evidence type="ECO:0000256" key="1">
    <source>
        <dbReference type="SAM" id="MobiDB-lite"/>
    </source>
</evidence>
<dbReference type="AlphaFoldDB" id="A0A3R7D704"/>
<reference evidence="2 3" key="1">
    <citation type="journal article" date="2018" name="Biotechnol. Adv.">
        <title>Improved genomic resources and new bioinformatic workflow for the carcinogenic parasite Clonorchis sinensis: Biotechnological implications.</title>
        <authorList>
            <person name="Wang D."/>
            <person name="Korhonen P.K."/>
            <person name="Gasser R.B."/>
            <person name="Young N.D."/>
        </authorList>
    </citation>
    <scope>NUCLEOTIDE SEQUENCE [LARGE SCALE GENOMIC DNA]</scope>
    <source>
        <strain evidence="2">Cs-k2</strain>
    </source>
</reference>
<dbReference type="InParanoid" id="A0A3R7D704"/>
<reference evidence="2 3" key="2">
    <citation type="journal article" date="2021" name="Genomics">
        <title>High-quality reference genome for Clonorchis sinensis.</title>
        <authorList>
            <person name="Young N.D."/>
            <person name="Stroehlein A.J."/>
            <person name="Kinkar L."/>
            <person name="Wang T."/>
            <person name="Sohn W.M."/>
            <person name="Chang B.C.H."/>
            <person name="Kaur P."/>
            <person name="Weisz D."/>
            <person name="Dudchenko O."/>
            <person name="Aiden E.L."/>
            <person name="Korhonen P.K."/>
            <person name="Gasser R.B."/>
        </authorList>
    </citation>
    <scope>NUCLEOTIDE SEQUENCE [LARGE SCALE GENOMIC DNA]</scope>
    <source>
        <strain evidence="2">Cs-k2</strain>
    </source>
</reference>